<comment type="caution">
    <text evidence="6">The sequence shown here is derived from an EMBL/GenBank/DDBJ whole genome shotgun (WGS) entry which is preliminary data.</text>
</comment>
<dbReference type="SUPFAM" id="SSF54001">
    <property type="entry name" value="Cysteine proteinases"/>
    <property type="match status" value="1"/>
</dbReference>
<dbReference type="EMBL" id="APJW01000002">
    <property type="protein sequence ID" value="EQM62684.1"/>
    <property type="molecule type" value="Genomic_DNA"/>
</dbReference>
<dbReference type="InterPro" id="IPR051202">
    <property type="entry name" value="Peptidase_C40"/>
</dbReference>
<dbReference type="RefSeq" id="WP_020370157.1">
    <property type="nucleotide sequence ID" value="NZ_APJW01000002.1"/>
</dbReference>
<protein>
    <submittedName>
        <fullName evidence="6">NlpC/P60 family protein</fullName>
    </submittedName>
</protein>
<dbReference type="InterPro" id="IPR000064">
    <property type="entry name" value="NLP_P60_dom"/>
</dbReference>
<reference evidence="6 7" key="1">
    <citation type="submission" date="2013-07" db="EMBL/GenBank/DDBJ databases">
        <title>Isolation of a new Chlamydia species from the feral Sacred Ibis (Threskiornis aethiopicus): Chlamydia ibidis.</title>
        <authorList>
            <person name="Vorimore F."/>
            <person name="Hsia R.-C."/>
            <person name="Huot-Creasy H."/>
            <person name="Bastian S."/>
            <person name="Deruyter L."/>
            <person name="Passet A."/>
            <person name="Sachse K."/>
            <person name="Bavoil P."/>
            <person name="Myers G."/>
            <person name="Laroucau K."/>
        </authorList>
    </citation>
    <scope>NUCLEOTIDE SEQUENCE [LARGE SCALE GENOMIC DNA]</scope>
    <source>
        <strain evidence="6 7">10-1398/6</strain>
    </source>
</reference>
<sequence length="282" mass="31801">MTYYYLSSSVVDLRSIAGELETQLLFGERLICSTSKCFAYSQLTYNRGTWQPYPIDIFPENSSFSILSSPLIPNAVVHSFNAILEPWGIPLPYGTPLTIDKQGHVSLPREMLALFPTNSNKKSFCDPRHYSFLSSQKNSLHSLIKTSEKFLGIPYLWGGRCIHDNLNLGTDCSGFINILFQAHGMNIPRNARDQYHDCLFMDNFNDLPLGGLVFLKSRTSDQISHVMLKQSSKSIVHAVQSLGRVVKSIIGADCEFAGNMFYFGNKWNIASYGVPKKRRAFF</sequence>
<dbReference type="PANTHER" id="PTHR47053">
    <property type="entry name" value="MUREIN DD-ENDOPEPTIDASE MEPH-RELATED"/>
    <property type="match status" value="1"/>
</dbReference>
<dbReference type="Proteomes" id="UP000016064">
    <property type="component" value="Unassembled WGS sequence"/>
</dbReference>
<dbReference type="Gene3D" id="3.90.1720.10">
    <property type="entry name" value="endopeptidase domain like (from Nostoc punctiforme)"/>
    <property type="match status" value="1"/>
</dbReference>
<evidence type="ECO:0000256" key="2">
    <source>
        <dbReference type="ARBA" id="ARBA00022670"/>
    </source>
</evidence>
<dbReference type="PROSITE" id="PS51935">
    <property type="entry name" value="NLPC_P60"/>
    <property type="match status" value="1"/>
</dbReference>
<evidence type="ECO:0000259" key="5">
    <source>
        <dbReference type="PROSITE" id="PS51935"/>
    </source>
</evidence>
<organism evidence="6 7">
    <name type="scientific">Chlamydia ibidis 10-1398/6</name>
    <dbReference type="NCBI Taxonomy" id="1046581"/>
    <lineage>
        <taxon>Bacteria</taxon>
        <taxon>Pseudomonadati</taxon>
        <taxon>Chlamydiota</taxon>
        <taxon>Chlamydiia</taxon>
        <taxon>Chlamydiales</taxon>
        <taxon>Chlamydiaceae</taxon>
        <taxon>Chlamydia/Chlamydophila group</taxon>
        <taxon>Chlamydia</taxon>
    </lineage>
</organism>
<keyword evidence="2" id="KW-0645">Protease</keyword>
<evidence type="ECO:0000313" key="7">
    <source>
        <dbReference type="Proteomes" id="UP000016064"/>
    </source>
</evidence>
<evidence type="ECO:0000313" key="6">
    <source>
        <dbReference type="EMBL" id="EQM62684.1"/>
    </source>
</evidence>
<keyword evidence="7" id="KW-1185">Reference proteome</keyword>
<comment type="similarity">
    <text evidence="1">Belongs to the peptidase C40 family.</text>
</comment>
<feature type="domain" description="NlpC/P60" evidence="5">
    <location>
        <begin position="137"/>
        <end position="268"/>
    </location>
</feature>
<proteinExistence type="inferred from homology"/>
<evidence type="ECO:0000256" key="4">
    <source>
        <dbReference type="ARBA" id="ARBA00022807"/>
    </source>
</evidence>
<keyword evidence="3" id="KW-0378">Hydrolase</keyword>
<evidence type="ECO:0000256" key="1">
    <source>
        <dbReference type="ARBA" id="ARBA00007074"/>
    </source>
</evidence>
<name>A0ABN0MZI1_9CHLA</name>
<dbReference type="PANTHER" id="PTHR47053:SF1">
    <property type="entry name" value="MUREIN DD-ENDOPEPTIDASE MEPH-RELATED"/>
    <property type="match status" value="1"/>
</dbReference>
<dbReference type="Pfam" id="PF00877">
    <property type="entry name" value="NLPC_P60"/>
    <property type="match status" value="1"/>
</dbReference>
<dbReference type="InterPro" id="IPR038765">
    <property type="entry name" value="Papain-like_cys_pep_sf"/>
</dbReference>
<evidence type="ECO:0000256" key="3">
    <source>
        <dbReference type="ARBA" id="ARBA00022801"/>
    </source>
</evidence>
<accession>A0ABN0MZI1</accession>
<keyword evidence="4" id="KW-0788">Thiol protease</keyword>
<gene>
    <name evidence="6" type="ORF">H359_0601</name>
</gene>